<gene>
    <name evidence="1" type="ORF">NDU88_007225</name>
</gene>
<reference evidence="1" key="1">
    <citation type="journal article" date="2022" name="bioRxiv">
        <title>Sequencing and chromosome-scale assembly of the giantPleurodeles waltlgenome.</title>
        <authorList>
            <person name="Brown T."/>
            <person name="Elewa A."/>
            <person name="Iarovenko S."/>
            <person name="Subramanian E."/>
            <person name="Araus A.J."/>
            <person name="Petzold A."/>
            <person name="Susuki M."/>
            <person name="Suzuki K.-i.T."/>
            <person name="Hayashi T."/>
            <person name="Toyoda A."/>
            <person name="Oliveira C."/>
            <person name="Osipova E."/>
            <person name="Leigh N.D."/>
            <person name="Simon A."/>
            <person name="Yun M.H."/>
        </authorList>
    </citation>
    <scope>NUCLEOTIDE SEQUENCE</scope>
    <source>
        <strain evidence="1">20211129_DDA</strain>
        <tissue evidence="1">Liver</tissue>
    </source>
</reference>
<evidence type="ECO:0000313" key="1">
    <source>
        <dbReference type="EMBL" id="KAJ1182028.1"/>
    </source>
</evidence>
<proteinExistence type="predicted"/>
<dbReference type="EMBL" id="JANPWB010000006">
    <property type="protein sequence ID" value="KAJ1182028.1"/>
    <property type="molecule type" value="Genomic_DNA"/>
</dbReference>
<evidence type="ECO:0000313" key="2">
    <source>
        <dbReference type="Proteomes" id="UP001066276"/>
    </source>
</evidence>
<protein>
    <submittedName>
        <fullName evidence="1">Uncharacterized protein</fullName>
    </submittedName>
</protein>
<feature type="non-terminal residue" evidence="1">
    <location>
        <position position="1"/>
    </location>
</feature>
<comment type="caution">
    <text evidence="1">The sequence shown here is derived from an EMBL/GenBank/DDBJ whole genome shotgun (WGS) entry which is preliminary data.</text>
</comment>
<accession>A0AAV7TZF9</accession>
<dbReference type="Proteomes" id="UP001066276">
    <property type="component" value="Chromosome 3_2"/>
</dbReference>
<keyword evidence="2" id="KW-1185">Reference proteome</keyword>
<sequence>TRNPWAQTKF</sequence>
<name>A0AAV7TZF9_PLEWA</name>
<organism evidence="1 2">
    <name type="scientific">Pleurodeles waltl</name>
    <name type="common">Iberian ribbed newt</name>
    <dbReference type="NCBI Taxonomy" id="8319"/>
    <lineage>
        <taxon>Eukaryota</taxon>
        <taxon>Metazoa</taxon>
        <taxon>Chordata</taxon>
        <taxon>Craniata</taxon>
        <taxon>Vertebrata</taxon>
        <taxon>Euteleostomi</taxon>
        <taxon>Amphibia</taxon>
        <taxon>Batrachia</taxon>
        <taxon>Caudata</taxon>
        <taxon>Salamandroidea</taxon>
        <taxon>Salamandridae</taxon>
        <taxon>Pleurodelinae</taxon>
        <taxon>Pleurodeles</taxon>
    </lineage>
</organism>